<dbReference type="InterPro" id="IPR026881">
    <property type="entry name" value="WYL_dom"/>
</dbReference>
<keyword evidence="4" id="KW-1185">Reference proteome</keyword>
<reference evidence="4" key="1">
    <citation type="journal article" date="2019" name="Int. J. Syst. Evol. Microbiol.">
        <title>The Global Catalogue of Microorganisms (GCM) 10K type strain sequencing project: providing services to taxonomists for standard genome sequencing and annotation.</title>
        <authorList>
            <consortium name="The Broad Institute Genomics Platform"/>
            <consortium name="The Broad Institute Genome Sequencing Center for Infectious Disease"/>
            <person name="Wu L."/>
            <person name="Ma J."/>
        </authorList>
    </citation>
    <scope>NUCLEOTIDE SEQUENCE [LARGE SCALE GENOMIC DNA]</scope>
    <source>
        <strain evidence="4">CCUG 56042</strain>
    </source>
</reference>
<organism evidence="3 4">
    <name type="scientific">Paraburkholderia denitrificans</name>
    <dbReference type="NCBI Taxonomy" id="694025"/>
    <lineage>
        <taxon>Bacteria</taxon>
        <taxon>Pseudomonadati</taxon>
        <taxon>Pseudomonadota</taxon>
        <taxon>Betaproteobacteria</taxon>
        <taxon>Burkholderiales</taxon>
        <taxon>Burkholderiaceae</taxon>
        <taxon>Paraburkholderia</taxon>
    </lineage>
</organism>
<feature type="domain" description="WYL" evidence="1">
    <location>
        <begin position="214"/>
        <end position="282"/>
    </location>
</feature>
<protein>
    <submittedName>
        <fullName evidence="3">Helix-turn-helix transcriptional regulator</fullName>
    </submittedName>
</protein>
<sequence>MADVADGLVGCSVPNPSSLVEVCLEPLKRRTCKAQELSQFAVKRKIANRPFLRIPFPDMLDREILQVLPDAGRDEEPLSTPDVHRKLSVMQLDPPVVKTVQRRLEDLLESGLVVVERRGRAKYWRKVAGASGLAAKAAGVMTHDEALALQTLRRFSTWRIPTLVAETLAPLFDVAGKRLATVNTEHERRYRKWIDKIEVETGNFVLQHPEIDSDVFAVVSQALFCEQQLEIVYQPRTKIDNDEAKIVHPLGLVEVGGLVYLVAAMLRYPKPAMYRLDRLTRASMLPESFTYPREFKLSEYVRAQRQFDFMVEGEIDLKLRFRNGAGNHLLEAPLSDDQQAVQNGDSLEVRGIVLLSQRLRWWLRAFGPNVEVLCPASLRAELAAEARATSALYEEQQASSCQESAKGIRT</sequence>
<dbReference type="EMBL" id="JBHSMP010000010">
    <property type="protein sequence ID" value="MFC5428766.1"/>
    <property type="molecule type" value="Genomic_DNA"/>
</dbReference>
<accession>A0ABW0J756</accession>
<dbReference type="Proteomes" id="UP001596103">
    <property type="component" value="Unassembled WGS sequence"/>
</dbReference>
<feature type="domain" description="WCX" evidence="2">
    <location>
        <begin position="315"/>
        <end position="388"/>
    </location>
</feature>
<evidence type="ECO:0000259" key="2">
    <source>
        <dbReference type="Pfam" id="PF25583"/>
    </source>
</evidence>
<dbReference type="PANTHER" id="PTHR34580:SF1">
    <property type="entry name" value="PROTEIN PAFC"/>
    <property type="match status" value="1"/>
</dbReference>
<evidence type="ECO:0000313" key="4">
    <source>
        <dbReference type="Proteomes" id="UP001596103"/>
    </source>
</evidence>
<dbReference type="PROSITE" id="PS52050">
    <property type="entry name" value="WYL"/>
    <property type="match status" value="1"/>
</dbReference>
<dbReference type="RefSeq" id="WP_377710704.1">
    <property type="nucleotide sequence ID" value="NZ_JBHSMP010000010.1"/>
</dbReference>
<dbReference type="Pfam" id="PF13280">
    <property type="entry name" value="WYL"/>
    <property type="match status" value="1"/>
</dbReference>
<gene>
    <name evidence="3" type="ORF">ACFPTO_08115</name>
</gene>
<dbReference type="InterPro" id="IPR051534">
    <property type="entry name" value="CBASS_pafABC_assoc_protein"/>
</dbReference>
<dbReference type="PANTHER" id="PTHR34580">
    <property type="match status" value="1"/>
</dbReference>
<name>A0ABW0J756_9BURK</name>
<comment type="caution">
    <text evidence="3">The sequence shown here is derived from an EMBL/GenBank/DDBJ whole genome shotgun (WGS) entry which is preliminary data.</text>
</comment>
<dbReference type="InterPro" id="IPR057727">
    <property type="entry name" value="WCX_dom"/>
</dbReference>
<proteinExistence type="predicted"/>
<evidence type="ECO:0000313" key="3">
    <source>
        <dbReference type="EMBL" id="MFC5428766.1"/>
    </source>
</evidence>
<evidence type="ECO:0000259" key="1">
    <source>
        <dbReference type="Pfam" id="PF13280"/>
    </source>
</evidence>
<dbReference type="Pfam" id="PF25583">
    <property type="entry name" value="WCX"/>
    <property type="match status" value="1"/>
</dbReference>